<gene>
    <name evidence="4" type="ORF">DSTB1V02_LOCUS2827</name>
</gene>
<dbReference type="InterPro" id="IPR039802">
    <property type="entry name" value="MTMR14"/>
</dbReference>
<keyword evidence="5" id="KW-1185">Reference proteome</keyword>
<dbReference type="EMBL" id="LR899848">
    <property type="protein sequence ID" value="CAD7242886.1"/>
    <property type="molecule type" value="Genomic_DNA"/>
</dbReference>
<dbReference type="PANTHER" id="PTHR13524">
    <property type="entry name" value="MYOTUBULARIN-RELATED"/>
    <property type="match status" value="1"/>
</dbReference>
<dbReference type="OrthoDB" id="2408718at2759"/>
<dbReference type="InterPro" id="IPR039803">
    <property type="entry name" value="MTMR14_PH-GRAM"/>
</dbReference>
<comment type="similarity">
    <text evidence="1">Belongs to the protein-tyrosine phosphatase family. Non-receptor class myotubularin subfamily.</text>
</comment>
<dbReference type="AlphaFoldDB" id="A0A7R8X2M1"/>
<evidence type="ECO:0000256" key="1">
    <source>
        <dbReference type="ARBA" id="ARBA00007471"/>
    </source>
</evidence>
<protein>
    <recommendedName>
        <fullName evidence="3">Myotubularin phosphatase domain-containing protein</fullName>
    </recommendedName>
</protein>
<dbReference type="InterPro" id="IPR010569">
    <property type="entry name" value="Myotubularin-like_Pase_dom"/>
</dbReference>
<feature type="domain" description="Myotubularin phosphatase" evidence="3">
    <location>
        <begin position="302"/>
        <end position="376"/>
    </location>
</feature>
<dbReference type="InterPro" id="IPR016130">
    <property type="entry name" value="Tyr_Pase_AS"/>
</dbReference>
<sequence>MCSPMEDVTREKIHNLLGHFSKNLYRAKDSSQIAQEALQLSLSLMNRDYSCMVVGNASGELSAHYPSQLIVIEYEKANSQKSMWGESISSETIYESILDPTRVKDLISKARFARCRARFPVPVIFFQGRHICRSATLSGGPEIYGRSGLNFFFGKGSEEATDLETCDEIPVPQTQTEWQLFDKVRSHDIRLLKTLSVGTIVDLMLEKKKVKFGLYVTSSEKVDRENRYNDFVIISLPYPGCEFFSEFRDNGYNAESLKFDWNQNTVDVQLSLPQDSVAASLDIKWSQYKTWDLVQLTQSYLRLILRQLQEGQTGILLHCISGWDRTPLFISLIRLSLWADGHIHKSLSPLEILYLTLAYDWFLFGHDMADRLSRGEEVLFFTFYFLKFITGEDFVVTTRQRTPRLGYLRNDSDVLLDGGVLLDGDLKGSNTSLNSSSSSLSTRSQENPPLFFSASEEDPPCGSWQIISGTGSIRGSTSDSSSVHSRNSACGVCSEGQESIESCSTLVGDNSNSASISEHLFKRQECLNAVRSTFYQLYCSSVGFTFRNGPPEPAGFGTLLENFAERVGFRAAPRTCPP</sequence>
<dbReference type="Proteomes" id="UP000677054">
    <property type="component" value="Unassembled WGS sequence"/>
</dbReference>
<dbReference type="CDD" id="cd13213">
    <property type="entry name" value="PH-GRAM_MTMR14"/>
    <property type="match status" value="1"/>
</dbReference>
<proteinExistence type="inferred from homology"/>
<dbReference type="EMBL" id="CAJPEV010000331">
    <property type="protein sequence ID" value="CAG0884097.1"/>
    <property type="molecule type" value="Genomic_DNA"/>
</dbReference>
<dbReference type="Gene3D" id="3.90.190.10">
    <property type="entry name" value="Protein tyrosine phosphatase superfamily"/>
    <property type="match status" value="1"/>
</dbReference>
<dbReference type="PROSITE" id="PS00383">
    <property type="entry name" value="TYR_PHOSPHATASE_1"/>
    <property type="match status" value="1"/>
</dbReference>
<reference evidence="4" key="1">
    <citation type="submission" date="2020-11" db="EMBL/GenBank/DDBJ databases">
        <authorList>
            <person name="Tran Van P."/>
        </authorList>
    </citation>
    <scope>NUCLEOTIDE SEQUENCE</scope>
</reference>
<evidence type="ECO:0000256" key="2">
    <source>
        <dbReference type="SAM" id="MobiDB-lite"/>
    </source>
</evidence>
<dbReference type="GO" id="GO:0004438">
    <property type="term" value="F:phosphatidylinositol-3-phosphate phosphatase activity"/>
    <property type="evidence" value="ECO:0007669"/>
    <property type="project" value="InterPro"/>
</dbReference>
<dbReference type="Pfam" id="PF06602">
    <property type="entry name" value="Myotub-related"/>
    <property type="match status" value="1"/>
</dbReference>
<feature type="compositionally biased region" description="Low complexity" evidence="2">
    <location>
        <begin position="430"/>
        <end position="442"/>
    </location>
</feature>
<evidence type="ECO:0000259" key="3">
    <source>
        <dbReference type="Pfam" id="PF06602"/>
    </source>
</evidence>
<organism evidence="4">
    <name type="scientific">Darwinula stevensoni</name>
    <dbReference type="NCBI Taxonomy" id="69355"/>
    <lineage>
        <taxon>Eukaryota</taxon>
        <taxon>Metazoa</taxon>
        <taxon>Ecdysozoa</taxon>
        <taxon>Arthropoda</taxon>
        <taxon>Crustacea</taxon>
        <taxon>Oligostraca</taxon>
        <taxon>Ostracoda</taxon>
        <taxon>Podocopa</taxon>
        <taxon>Podocopida</taxon>
        <taxon>Darwinulocopina</taxon>
        <taxon>Darwinuloidea</taxon>
        <taxon>Darwinulidae</taxon>
        <taxon>Darwinula</taxon>
    </lineage>
</organism>
<name>A0A7R8X2M1_9CRUS</name>
<accession>A0A7R8X2M1</accession>
<dbReference type="PANTHER" id="PTHR13524:SF2">
    <property type="entry name" value="MYOTUBULARIN-RELATED PROTEIN 14"/>
    <property type="match status" value="1"/>
</dbReference>
<evidence type="ECO:0000313" key="5">
    <source>
        <dbReference type="Proteomes" id="UP000677054"/>
    </source>
</evidence>
<feature type="region of interest" description="Disordered" evidence="2">
    <location>
        <begin position="430"/>
        <end position="459"/>
    </location>
</feature>
<dbReference type="SUPFAM" id="SSF52799">
    <property type="entry name" value="(Phosphotyrosine protein) phosphatases II"/>
    <property type="match status" value="1"/>
</dbReference>
<dbReference type="InterPro" id="IPR029021">
    <property type="entry name" value="Prot-tyrosine_phosphatase-like"/>
</dbReference>
<evidence type="ECO:0000313" key="4">
    <source>
        <dbReference type="EMBL" id="CAD7242886.1"/>
    </source>
</evidence>